<name>A0A1B2JB41_PICPA</name>
<dbReference type="Pfam" id="PF05742">
    <property type="entry name" value="TANGO2"/>
    <property type="match status" value="1"/>
</dbReference>
<reference evidence="1 2" key="1">
    <citation type="submission" date="2016-02" db="EMBL/GenBank/DDBJ databases">
        <title>Comparative genomic and transcriptomic foundation for Pichia pastoris.</title>
        <authorList>
            <person name="Love K.R."/>
            <person name="Shah K.A."/>
            <person name="Whittaker C.A."/>
            <person name="Wu J."/>
            <person name="Bartlett M.C."/>
            <person name="Ma D."/>
            <person name="Leeson R.L."/>
            <person name="Priest M."/>
            <person name="Young S.K."/>
            <person name="Love J.C."/>
        </authorList>
    </citation>
    <scope>NUCLEOTIDE SEQUENCE [LARGE SCALE GENOMIC DNA]</scope>
    <source>
        <strain evidence="1 2">ATCC 28485</strain>
    </source>
</reference>
<accession>A0A1B2JB41</accession>
<dbReference type="GO" id="GO:0005794">
    <property type="term" value="C:Golgi apparatus"/>
    <property type="evidence" value="ECO:0007669"/>
    <property type="project" value="TreeGrafter"/>
</dbReference>
<organism evidence="1 2">
    <name type="scientific">Komagataella pastoris</name>
    <name type="common">Yeast</name>
    <name type="synonym">Pichia pastoris</name>
    <dbReference type="NCBI Taxonomy" id="4922"/>
    <lineage>
        <taxon>Eukaryota</taxon>
        <taxon>Fungi</taxon>
        <taxon>Dikarya</taxon>
        <taxon>Ascomycota</taxon>
        <taxon>Saccharomycotina</taxon>
        <taxon>Pichiomycetes</taxon>
        <taxon>Pichiales</taxon>
        <taxon>Pichiaceae</taxon>
        <taxon>Komagataella</taxon>
    </lineage>
</organism>
<dbReference type="OrthoDB" id="191601at2759"/>
<evidence type="ECO:0000313" key="1">
    <source>
        <dbReference type="EMBL" id="ANZ75018.1"/>
    </source>
</evidence>
<dbReference type="GO" id="GO:0007030">
    <property type="term" value="P:Golgi organization"/>
    <property type="evidence" value="ECO:0007669"/>
    <property type="project" value="TreeGrafter"/>
</dbReference>
<dbReference type="Proteomes" id="UP000094565">
    <property type="component" value="Chromosome 2"/>
</dbReference>
<protein>
    <submittedName>
        <fullName evidence="1">BA75_02402T0</fullName>
    </submittedName>
</protein>
<evidence type="ECO:0000313" key="2">
    <source>
        <dbReference type="Proteomes" id="UP000094565"/>
    </source>
</evidence>
<dbReference type="GO" id="GO:0009306">
    <property type="term" value="P:protein secretion"/>
    <property type="evidence" value="ECO:0007669"/>
    <property type="project" value="TreeGrafter"/>
</dbReference>
<sequence>MCILLTCANTKKYSLVLASNRDEYFKRPTHEAEMRLVDGVETISPYDLAREERGTWIGITTTGRLAVLLNYRDPIEVNHRGKVSRGLLPISYLSCAKSKKAGNEEANEKLAPSTKAGYGECSHGIQDWPDDFIQKELKSIGGFSLMYGQLSMGDDGRICPLSVFTNRSTKRTKVFVDSDQFGISNSHFFEPWPKVIEGQQELSKLMKAYDASEFSVGENMAQDHARQETLIEDIFNILSIDRIPPKLRSDYITAFEHFPESIFIPPIETPYFHDPNNLINPVAGDYYGTRTQTIILVDRKGNVEYVEKTLHSRDQEEIENNPIRRFKFRIDGFVRCHSSSTVSSGSE</sequence>
<dbReference type="PANTHER" id="PTHR17985:SF8">
    <property type="entry name" value="TRANSPORT AND GOLGI ORGANIZATION PROTEIN 2 HOMOLOG"/>
    <property type="match status" value="1"/>
</dbReference>
<gene>
    <name evidence="1" type="primary">YGR127W</name>
    <name evidence="1" type="ORF">ATY40_BA7502402</name>
</gene>
<dbReference type="AlphaFoldDB" id="A0A1B2JB41"/>
<dbReference type="EMBL" id="CP014585">
    <property type="protein sequence ID" value="ANZ75018.1"/>
    <property type="molecule type" value="Genomic_DNA"/>
</dbReference>
<dbReference type="InterPro" id="IPR008551">
    <property type="entry name" value="TANGO2"/>
</dbReference>
<keyword evidence="2" id="KW-1185">Reference proteome</keyword>
<proteinExistence type="predicted"/>
<dbReference type="PANTHER" id="PTHR17985">
    <property type="entry name" value="SER/THR-RICH PROTEIN T10 IN DGCR REGION"/>
    <property type="match status" value="1"/>
</dbReference>